<dbReference type="PATRIC" id="fig|1423804.4.peg.1891"/>
<keyword evidence="5" id="KW-1185">Reference proteome</keyword>
<dbReference type="Pfam" id="PF00011">
    <property type="entry name" value="HSP20"/>
    <property type="match status" value="1"/>
</dbReference>
<comment type="similarity">
    <text evidence="1 2">Belongs to the small heat shock protein (HSP20) family.</text>
</comment>
<dbReference type="InterPro" id="IPR002068">
    <property type="entry name" value="A-crystallin/Hsp20_dom"/>
</dbReference>
<dbReference type="SUPFAM" id="SSF49764">
    <property type="entry name" value="HSP20-like chaperones"/>
    <property type="match status" value="1"/>
</dbReference>
<dbReference type="InterPro" id="IPR008978">
    <property type="entry name" value="HSP20-like_chaperone"/>
</dbReference>
<dbReference type="RefSeq" id="WP_054737188.1">
    <property type="nucleotide sequence ID" value="NZ_AYZM01000138.1"/>
</dbReference>
<dbReference type="EMBL" id="AYZM01000138">
    <property type="protein sequence ID" value="KRN19336.1"/>
    <property type="molecule type" value="Genomic_DNA"/>
</dbReference>
<dbReference type="Proteomes" id="UP000051442">
    <property type="component" value="Unassembled WGS sequence"/>
</dbReference>
<dbReference type="InterPro" id="IPR031107">
    <property type="entry name" value="Small_HSP"/>
</dbReference>
<comment type="caution">
    <text evidence="4">The sequence shown here is derived from an EMBL/GenBank/DDBJ whole genome shotgun (WGS) entry which is preliminary data.</text>
</comment>
<evidence type="ECO:0000313" key="4">
    <source>
        <dbReference type="EMBL" id="KRN19336.1"/>
    </source>
</evidence>
<evidence type="ECO:0000313" key="5">
    <source>
        <dbReference type="Proteomes" id="UP000051442"/>
    </source>
</evidence>
<proteinExistence type="inferred from homology"/>
<evidence type="ECO:0000256" key="2">
    <source>
        <dbReference type="RuleBase" id="RU003616"/>
    </source>
</evidence>
<dbReference type="PANTHER" id="PTHR11527">
    <property type="entry name" value="HEAT-SHOCK PROTEIN 20 FAMILY MEMBER"/>
    <property type="match status" value="1"/>
</dbReference>
<evidence type="ECO:0000256" key="1">
    <source>
        <dbReference type="PROSITE-ProRule" id="PRU00285"/>
    </source>
</evidence>
<gene>
    <name evidence="4" type="ORF">FD14_GL001748</name>
</gene>
<dbReference type="STRING" id="1423804.FD14_GL001748"/>
<organism evidence="4 5">
    <name type="scientific">Secundilactobacillus similis DSM 23365 = JCM 2765</name>
    <dbReference type="NCBI Taxonomy" id="1423804"/>
    <lineage>
        <taxon>Bacteria</taxon>
        <taxon>Bacillati</taxon>
        <taxon>Bacillota</taxon>
        <taxon>Bacilli</taxon>
        <taxon>Lactobacillales</taxon>
        <taxon>Lactobacillaceae</taxon>
        <taxon>Secundilactobacillus</taxon>
    </lineage>
</organism>
<dbReference type="PROSITE" id="PS01031">
    <property type="entry name" value="SHSP"/>
    <property type="match status" value="1"/>
</dbReference>
<evidence type="ECO:0000259" key="3">
    <source>
        <dbReference type="PROSITE" id="PS01031"/>
    </source>
</evidence>
<protein>
    <submittedName>
        <fullName evidence="4">Molecular chaperone (Small heat shock protein)</fullName>
    </submittedName>
</protein>
<name>A0A0R2ESJ7_9LACO</name>
<accession>A0A0R2ESJ7</accession>
<dbReference type="AlphaFoldDB" id="A0A0R2ESJ7"/>
<feature type="domain" description="SHSP" evidence="3">
    <location>
        <begin position="28"/>
        <end position="141"/>
    </location>
</feature>
<dbReference type="OrthoDB" id="9811615at2"/>
<reference evidence="4 5" key="1">
    <citation type="journal article" date="2015" name="Genome Announc.">
        <title>Expanding the biotechnology potential of lactobacilli through comparative genomics of 213 strains and associated genera.</title>
        <authorList>
            <person name="Sun Z."/>
            <person name="Harris H.M."/>
            <person name="McCann A."/>
            <person name="Guo C."/>
            <person name="Argimon S."/>
            <person name="Zhang W."/>
            <person name="Yang X."/>
            <person name="Jeffery I.B."/>
            <person name="Cooney J.C."/>
            <person name="Kagawa T.F."/>
            <person name="Liu W."/>
            <person name="Song Y."/>
            <person name="Salvetti E."/>
            <person name="Wrobel A."/>
            <person name="Rasinkangas P."/>
            <person name="Parkhill J."/>
            <person name="Rea M.C."/>
            <person name="O'Sullivan O."/>
            <person name="Ritari J."/>
            <person name="Douillard F.P."/>
            <person name="Paul Ross R."/>
            <person name="Yang R."/>
            <person name="Briner A.E."/>
            <person name="Felis G.E."/>
            <person name="de Vos W.M."/>
            <person name="Barrangou R."/>
            <person name="Klaenhammer T.R."/>
            <person name="Caufield P.W."/>
            <person name="Cui Y."/>
            <person name="Zhang H."/>
            <person name="O'Toole P.W."/>
        </authorList>
    </citation>
    <scope>NUCLEOTIDE SEQUENCE [LARGE SCALE GENOMIC DNA]</scope>
    <source>
        <strain evidence="4 5">DSM 23365</strain>
    </source>
</reference>
<dbReference type="Gene3D" id="2.60.40.790">
    <property type="match status" value="1"/>
</dbReference>
<dbReference type="CDD" id="cd06471">
    <property type="entry name" value="ACD_LpsHSP_like"/>
    <property type="match status" value="1"/>
</dbReference>
<sequence>MAHYLANRDFNELDPMSFFNDFGNIGKRFFSDDTMKTDIKETDADYQVSAELPGFKKDGIHLDYRDNTLRINAVHNLDREDKDADGRVLRQERSSSNITRSFYLPGVDQDSIKATYDGGILKLTLPKMTEDKQDSHHISID</sequence>
<keyword evidence="4" id="KW-0346">Stress response</keyword>